<dbReference type="Proteomes" id="UP001519538">
    <property type="component" value="Unassembled WGS sequence"/>
</dbReference>
<evidence type="ECO:0000313" key="2">
    <source>
        <dbReference type="Proteomes" id="UP001519538"/>
    </source>
</evidence>
<proteinExistence type="predicted"/>
<keyword evidence="2" id="KW-1185">Reference proteome</keyword>
<dbReference type="RefSeq" id="WP_214165735.1">
    <property type="nucleotide sequence ID" value="NZ_JABLUU010000021.1"/>
</dbReference>
<dbReference type="EMBL" id="JABLUU010000021">
    <property type="protein sequence ID" value="MBT0676621.1"/>
    <property type="molecule type" value="Genomic_DNA"/>
</dbReference>
<reference evidence="1 2" key="1">
    <citation type="journal article" date="2021" name="Astrobiology">
        <title>Bacterial Cellulose Retains Robustness but Its Synthesis Declines After Exposure to a Mars-Like Environment Simulated Outside the International Space Station.</title>
        <authorList>
            <person name="Orlovska I."/>
            <person name="Podolich O."/>
            <person name="Kukharenko O."/>
            <person name="Zaets I."/>
            <person name="Reva O."/>
            <person name="Khirunenko L."/>
            <person name="Zmejkoski D."/>
            <person name="Rogalsky S."/>
            <person name="Barh D."/>
            <person name="Tiwari S."/>
            <person name="Kumavath R."/>
            <person name="Goes-Neto A."/>
            <person name="Azevedo V."/>
            <person name="Brenig B."/>
            <person name="Ghosh P."/>
            <person name="de Vera J.P."/>
            <person name="Kozyrovska N."/>
        </authorList>
    </citation>
    <scope>NUCLEOTIDE SEQUENCE [LARGE SCALE GENOMIC DNA]</scope>
    <source>
        <strain evidence="1 2">IMBG 311</strain>
    </source>
</reference>
<name>A0ABS5SQV6_9PROT</name>
<evidence type="ECO:0000313" key="1">
    <source>
        <dbReference type="EMBL" id="MBT0676621.1"/>
    </source>
</evidence>
<accession>A0ABS5SQV6</accession>
<gene>
    <name evidence="1" type="ORF">HNO79_14655</name>
</gene>
<comment type="caution">
    <text evidence="1">The sequence shown here is derived from an EMBL/GenBank/DDBJ whole genome shotgun (WGS) entry which is preliminary data.</text>
</comment>
<protein>
    <submittedName>
        <fullName evidence="1">Uncharacterized protein</fullName>
    </submittedName>
</protein>
<sequence>MAFPVPMGLPRIEFHRMDEGGTVGMYQTQEMSSGEALSKLIGTVDIAALRKLLDEVDVS</sequence>
<organism evidence="1 2">
    <name type="scientific">Komagataeibacter oboediens</name>
    <dbReference type="NCBI Taxonomy" id="65958"/>
    <lineage>
        <taxon>Bacteria</taxon>
        <taxon>Pseudomonadati</taxon>
        <taxon>Pseudomonadota</taxon>
        <taxon>Alphaproteobacteria</taxon>
        <taxon>Acetobacterales</taxon>
        <taxon>Acetobacteraceae</taxon>
        <taxon>Komagataeibacter</taxon>
    </lineage>
</organism>
<dbReference type="GeneID" id="79188990"/>